<sequence length="307" mass="33269">MATTSSPEAFISVSVAWQSSNYAQCAMGFLVVHDYLINIGDELRYGGLFYAISDLVIIWSFGIRDSSMQEVWLNEQSTPDAILLLSLNGMIALRVYAMSGRPKFLLVVLLSLFIAVQVLNIVSTAVVVSGMHDFIVIPPGTCDVPSTLTASRLALASECAVLLYELILLILGLSRFAVHVRETWRASSGLPRGRLMNVMMRDNSFYFLALAGSMIASAFGSLQSSLGVSGVNLFAGLLNNVTALAAIGVITDVLPWYQTCLLGPTMMLSIRRYDAKLRRGNSQPQGDEEEAVSDVCTGSNVLIMLHA</sequence>
<feature type="transmembrane region" description="Helical" evidence="1">
    <location>
        <begin position="153"/>
        <end position="178"/>
    </location>
</feature>
<name>A0A5M3M7H2_CONPW</name>
<reference evidence="3" key="1">
    <citation type="journal article" date="2012" name="Science">
        <title>The Paleozoic origin of enzymatic lignin decomposition reconstructed from 31 fungal genomes.</title>
        <authorList>
            <person name="Floudas D."/>
            <person name="Binder M."/>
            <person name="Riley R."/>
            <person name="Barry K."/>
            <person name="Blanchette R.A."/>
            <person name="Henrissat B."/>
            <person name="Martinez A.T."/>
            <person name="Otillar R."/>
            <person name="Spatafora J.W."/>
            <person name="Yadav J.S."/>
            <person name="Aerts A."/>
            <person name="Benoit I."/>
            <person name="Boyd A."/>
            <person name="Carlson A."/>
            <person name="Copeland A."/>
            <person name="Coutinho P.M."/>
            <person name="de Vries R.P."/>
            <person name="Ferreira P."/>
            <person name="Findley K."/>
            <person name="Foster B."/>
            <person name="Gaskell J."/>
            <person name="Glotzer D."/>
            <person name="Gorecki P."/>
            <person name="Heitman J."/>
            <person name="Hesse C."/>
            <person name="Hori C."/>
            <person name="Igarashi K."/>
            <person name="Jurgens J.A."/>
            <person name="Kallen N."/>
            <person name="Kersten P."/>
            <person name="Kohler A."/>
            <person name="Kuees U."/>
            <person name="Kumar T.K.A."/>
            <person name="Kuo A."/>
            <person name="LaButti K."/>
            <person name="Larrondo L.F."/>
            <person name="Lindquist E."/>
            <person name="Ling A."/>
            <person name="Lombard V."/>
            <person name="Lucas S."/>
            <person name="Lundell T."/>
            <person name="Martin R."/>
            <person name="McLaughlin D.J."/>
            <person name="Morgenstern I."/>
            <person name="Morin E."/>
            <person name="Murat C."/>
            <person name="Nagy L.G."/>
            <person name="Nolan M."/>
            <person name="Ohm R.A."/>
            <person name="Patyshakuliyeva A."/>
            <person name="Rokas A."/>
            <person name="Ruiz-Duenas F.J."/>
            <person name="Sabat G."/>
            <person name="Salamov A."/>
            <person name="Samejima M."/>
            <person name="Schmutz J."/>
            <person name="Slot J.C."/>
            <person name="St John F."/>
            <person name="Stenlid J."/>
            <person name="Sun H."/>
            <person name="Sun S."/>
            <person name="Syed K."/>
            <person name="Tsang A."/>
            <person name="Wiebenga A."/>
            <person name="Young D."/>
            <person name="Pisabarro A."/>
            <person name="Eastwood D.C."/>
            <person name="Martin F."/>
            <person name="Cullen D."/>
            <person name="Grigoriev I.V."/>
            <person name="Hibbett D.S."/>
        </authorList>
    </citation>
    <scope>NUCLEOTIDE SEQUENCE [LARGE SCALE GENOMIC DNA]</scope>
    <source>
        <strain evidence="3">RWD-64-598 SS2</strain>
    </source>
</reference>
<protein>
    <submittedName>
        <fullName evidence="2">Uncharacterized protein</fullName>
    </submittedName>
</protein>
<dbReference type="OrthoDB" id="3349377at2759"/>
<evidence type="ECO:0000256" key="1">
    <source>
        <dbReference type="SAM" id="Phobius"/>
    </source>
</evidence>
<feature type="transmembrane region" description="Helical" evidence="1">
    <location>
        <begin position="204"/>
        <end position="222"/>
    </location>
</feature>
<accession>A0A5M3M7H2</accession>
<dbReference type="Proteomes" id="UP000053558">
    <property type="component" value="Unassembled WGS sequence"/>
</dbReference>
<organism evidence="2 3">
    <name type="scientific">Coniophora puteana (strain RWD-64-598)</name>
    <name type="common">Brown rot fungus</name>
    <dbReference type="NCBI Taxonomy" id="741705"/>
    <lineage>
        <taxon>Eukaryota</taxon>
        <taxon>Fungi</taxon>
        <taxon>Dikarya</taxon>
        <taxon>Basidiomycota</taxon>
        <taxon>Agaricomycotina</taxon>
        <taxon>Agaricomycetes</taxon>
        <taxon>Agaricomycetidae</taxon>
        <taxon>Boletales</taxon>
        <taxon>Coniophorineae</taxon>
        <taxon>Coniophoraceae</taxon>
        <taxon>Coniophora</taxon>
    </lineage>
</organism>
<proteinExistence type="predicted"/>
<evidence type="ECO:0000313" key="2">
    <source>
        <dbReference type="EMBL" id="EIW75242.1"/>
    </source>
</evidence>
<feature type="transmembrane region" description="Helical" evidence="1">
    <location>
        <begin position="104"/>
        <end position="128"/>
    </location>
</feature>
<feature type="transmembrane region" description="Helical" evidence="1">
    <location>
        <begin position="234"/>
        <end position="257"/>
    </location>
</feature>
<keyword evidence="1" id="KW-1133">Transmembrane helix</keyword>
<dbReference type="KEGG" id="cput:CONPUDRAFT_77485"/>
<dbReference type="EMBL" id="JH711589">
    <property type="protein sequence ID" value="EIW75242.1"/>
    <property type="molecule type" value="Genomic_DNA"/>
</dbReference>
<keyword evidence="1" id="KW-0812">Transmembrane</keyword>
<dbReference type="RefSeq" id="XP_007774656.1">
    <property type="nucleotide sequence ID" value="XM_007776466.1"/>
</dbReference>
<feature type="transmembrane region" description="Helical" evidence="1">
    <location>
        <begin position="43"/>
        <end position="61"/>
    </location>
</feature>
<gene>
    <name evidence="2" type="ORF">CONPUDRAFT_77485</name>
</gene>
<dbReference type="AlphaFoldDB" id="A0A5M3M7H2"/>
<keyword evidence="1" id="KW-0472">Membrane</keyword>
<dbReference type="GeneID" id="19209616"/>
<feature type="transmembrane region" description="Helical" evidence="1">
    <location>
        <begin position="81"/>
        <end position="97"/>
    </location>
</feature>
<evidence type="ECO:0000313" key="3">
    <source>
        <dbReference type="Proteomes" id="UP000053558"/>
    </source>
</evidence>
<keyword evidence="3" id="KW-1185">Reference proteome</keyword>
<comment type="caution">
    <text evidence="2">The sequence shown here is derived from an EMBL/GenBank/DDBJ whole genome shotgun (WGS) entry which is preliminary data.</text>
</comment>